<dbReference type="GO" id="GO:0004674">
    <property type="term" value="F:protein serine/threonine kinase activity"/>
    <property type="evidence" value="ECO:0007669"/>
    <property type="project" value="UniProtKB-KW"/>
</dbReference>
<keyword evidence="1" id="KW-0723">Serine/threonine-protein kinase</keyword>
<reference evidence="10 11" key="1">
    <citation type="journal article" date="2008" name="Nature">
        <title>The genome of the choanoflagellate Monosiga brevicollis and the origin of metazoans.</title>
        <authorList>
            <consortium name="JGI Sequencing"/>
            <person name="King N."/>
            <person name="Westbrook M.J."/>
            <person name="Young S.L."/>
            <person name="Kuo A."/>
            <person name="Abedin M."/>
            <person name="Chapman J."/>
            <person name="Fairclough S."/>
            <person name="Hellsten U."/>
            <person name="Isogai Y."/>
            <person name="Letunic I."/>
            <person name="Marr M."/>
            <person name="Pincus D."/>
            <person name="Putnam N."/>
            <person name="Rokas A."/>
            <person name="Wright K.J."/>
            <person name="Zuzow R."/>
            <person name="Dirks W."/>
            <person name="Good M."/>
            <person name="Goodstein D."/>
            <person name="Lemons D."/>
            <person name="Li W."/>
            <person name="Lyons J.B."/>
            <person name="Morris A."/>
            <person name="Nichols S."/>
            <person name="Richter D.J."/>
            <person name="Salamov A."/>
            <person name="Bork P."/>
            <person name="Lim W.A."/>
            <person name="Manning G."/>
            <person name="Miller W.T."/>
            <person name="McGinnis W."/>
            <person name="Shapiro H."/>
            <person name="Tjian R."/>
            <person name="Grigoriev I.V."/>
            <person name="Rokhsar D."/>
        </authorList>
    </citation>
    <scope>NUCLEOTIDE SEQUENCE [LARGE SCALE GENOMIC DNA]</scope>
    <source>
        <strain evidence="11">MX1 / ATCC 50154</strain>
    </source>
</reference>
<evidence type="ECO:0000256" key="3">
    <source>
        <dbReference type="ARBA" id="ARBA00022741"/>
    </source>
</evidence>
<feature type="region of interest" description="Disordered" evidence="6">
    <location>
        <begin position="691"/>
        <end position="803"/>
    </location>
</feature>
<evidence type="ECO:0000256" key="4">
    <source>
        <dbReference type="ARBA" id="ARBA00022777"/>
    </source>
</evidence>
<dbReference type="InterPro" id="IPR011009">
    <property type="entry name" value="Kinase-like_dom_sf"/>
</dbReference>
<protein>
    <submittedName>
        <fullName evidence="10">Uncharacterized protein</fullName>
    </submittedName>
</protein>
<dbReference type="AlphaFoldDB" id="A9V9Q1"/>
<evidence type="ECO:0000256" key="7">
    <source>
        <dbReference type="SAM" id="Phobius"/>
    </source>
</evidence>
<dbReference type="GO" id="GO:0007165">
    <property type="term" value="P:signal transduction"/>
    <property type="evidence" value="ECO:0000318"/>
    <property type="project" value="GO_Central"/>
</dbReference>
<keyword evidence="7" id="KW-0812">Transmembrane</keyword>
<evidence type="ECO:0000313" key="10">
    <source>
        <dbReference type="EMBL" id="EDQ85761.1"/>
    </source>
</evidence>
<feature type="compositionally biased region" description="Polar residues" evidence="6">
    <location>
        <begin position="100"/>
        <end position="111"/>
    </location>
</feature>
<dbReference type="GO" id="GO:0005524">
    <property type="term" value="F:ATP binding"/>
    <property type="evidence" value="ECO:0007669"/>
    <property type="project" value="UniProtKB-KW"/>
</dbReference>
<evidence type="ECO:0000259" key="8">
    <source>
        <dbReference type="PROSITE" id="PS50011"/>
    </source>
</evidence>
<feature type="compositionally biased region" description="Basic and acidic residues" evidence="6">
    <location>
        <begin position="56"/>
        <end position="71"/>
    </location>
</feature>
<feature type="compositionally biased region" description="Low complexity" evidence="6">
    <location>
        <begin position="119"/>
        <end position="134"/>
    </location>
</feature>
<feature type="compositionally biased region" description="Basic residues" evidence="6">
    <location>
        <begin position="794"/>
        <end position="803"/>
    </location>
</feature>
<feature type="compositionally biased region" description="Low complexity" evidence="6">
    <location>
        <begin position="17"/>
        <end position="30"/>
    </location>
</feature>
<dbReference type="InterPro" id="IPR001660">
    <property type="entry name" value="SAM"/>
</dbReference>
<feature type="domain" description="SAM" evidence="9">
    <location>
        <begin position="458"/>
        <end position="524"/>
    </location>
</feature>
<dbReference type="Gene3D" id="1.10.150.50">
    <property type="entry name" value="Transcription Factor, Ets-1"/>
    <property type="match status" value="1"/>
</dbReference>
<dbReference type="Proteomes" id="UP000001357">
    <property type="component" value="Unassembled WGS sequence"/>
</dbReference>
<dbReference type="KEGG" id="mbr:MONBRDRAFT_11590"/>
<dbReference type="PROSITE" id="PS50105">
    <property type="entry name" value="SAM_DOMAIN"/>
    <property type="match status" value="1"/>
</dbReference>
<keyword evidence="11" id="KW-1185">Reference proteome</keyword>
<dbReference type="EMBL" id="CH991571">
    <property type="protein sequence ID" value="EDQ85761.1"/>
    <property type="molecule type" value="Genomic_DNA"/>
</dbReference>
<feature type="region of interest" description="Disordered" evidence="6">
    <location>
        <begin position="905"/>
        <end position="931"/>
    </location>
</feature>
<dbReference type="InterPro" id="IPR000719">
    <property type="entry name" value="Prot_kinase_dom"/>
</dbReference>
<gene>
    <name evidence="10" type="ORF">MONBRDRAFT_11590</name>
</gene>
<keyword evidence="7" id="KW-0472">Membrane</keyword>
<dbReference type="GeneID" id="5894748"/>
<evidence type="ECO:0000313" key="11">
    <source>
        <dbReference type="Proteomes" id="UP000001357"/>
    </source>
</evidence>
<dbReference type="SUPFAM" id="SSF47769">
    <property type="entry name" value="SAM/Pointed domain"/>
    <property type="match status" value="1"/>
</dbReference>
<dbReference type="PANTHER" id="PTHR44329:SF288">
    <property type="entry name" value="MITOGEN-ACTIVATED PROTEIN KINASE KINASE KINASE 20"/>
    <property type="match status" value="1"/>
</dbReference>
<keyword evidence="2" id="KW-0808">Transferase</keyword>
<keyword evidence="7" id="KW-1133">Transmembrane helix</keyword>
<dbReference type="InParanoid" id="A9V9Q1"/>
<dbReference type="SUPFAM" id="SSF56112">
    <property type="entry name" value="Protein kinase-like (PK-like)"/>
    <property type="match status" value="1"/>
</dbReference>
<evidence type="ECO:0000259" key="9">
    <source>
        <dbReference type="PROSITE" id="PS50105"/>
    </source>
</evidence>
<keyword evidence="5" id="KW-0067">ATP-binding</keyword>
<dbReference type="GO" id="GO:0005737">
    <property type="term" value="C:cytoplasm"/>
    <property type="evidence" value="ECO:0000318"/>
    <property type="project" value="GO_Central"/>
</dbReference>
<sequence>MPAAAFTRQERQRQLEGATHASASGSSSSKHAQRRRLQEARPGRNPAQDAQTVQRSLEEAAELEREFERELSASPASLPRLASLHPEGSSSAADSESSSQPLSRVWSTTDAQPAEQMDPESPAAATSAAISHASPAHNAHKLQLGFVEIPLQTIRTSLLPPLPNANDPIALARLAHLLLLVGIVITAITAIMIVVLQSSSSSWVAAALARCTAHFGMVAKSPSKKPSALIARCHPKPKSSHRSPPPSPIMPLCQPTSTFCNQRSEVEFMECEQMITWASDIAAGMRYLHHEAPVRIIHRDLKSLNVLVTDDYTLKICDFGSSRQVSRDTKSVTSAGTVSWIMWLVAKHGMRLHIPDSAPQRYAQLIRSCLAQDPDKRPAFTTIVKELESMRHDGRNYQPPPLAHPFAGQALKQPTCLHQRSSRSKPPSLCINVNYGLMNWTRSPLRSPFVHHVPALQWSVDDVANWISVLPDGLSRYKPVFEENHIDGRMLLNLTSDMLKTELDIKSFGHRRALLEQIQSIQLSTVVVKLSLIYEHDLRRESWQCVIAHELGTANFIHQICHTPPFKYRGVTNPQADAQLLLHIYFKANLFGRKSVKRRLNINGNPLRDTIVVRLTPRPGAYPEVMRLLGANYSGLSPFTPSQSGPEGGFDFARQISIGSQAHSDTSVESVPLTDGELRAATAAAVQIGLIGPGNGSHKPQLQTGPSSPGAHHGTPGRGVQQQQQQQQQAQAPTRPDRADSITSTSSGGGSASHPSNNNSGSNGSGLASGITVSPTTAATGSSTSTNITPSGHTTRKSHRRKRVPLDLHQTSHPSFVQRNVNNAWQTGINPLTRLPSGLPRGTAVVQHQRDSAPGIVNRAQHRPSSEELEGWSLSAGGHATLTPSRSTHLAGMDYSVSRLSQSPFNKLDANKGRGRAPASDKTKVKGQARSLRHQQEAALEDRIKMTGVQEVVVAAQETASSVDSGSGDEHTPVEEAPLSATQQQLGLLAQGLRAAVAQSLVLADGAANQREHALDALMARLYDEATIEDLANALAQGRAAFQPQWTDLVAPLVMHFDAAAVSLLLRLLHDGYVQQLPLLTAYLRTPQRLATTPARCLIETVQPAPLMTAMTQQAHDEAKARVLEAEAAALRAAHAREAELARKREQRESIANFIEAADLDDAAAVDSIVAHTLEKLNVRRLISAASVADAPPS</sequence>
<dbReference type="SMART" id="SM00454">
    <property type="entry name" value="SAM"/>
    <property type="match status" value="1"/>
</dbReference>
<dbReference type="GO" id="GO:0004672">
    <property type="term" value="F:protein kinase activity"/>
    <property type="evidence" value="ECO:0000318"/>
    <property type="project" value="GO_Central"/>
</dbReference>
<dbReference type="InterPro" id="IPR051681">
    <property type="entry name" value="Ser/Thr_Kinases-Pseudokinases"/>
</dbReference>
<feature type="compositionally biased region" description="Low complexity" evidence="6">
    <location>
        <begin position="72"/>
        <end position="99"/>
    </location>
</feature>
<accession>A9V9Q1</accession>
<evidence type="ECO:0000256" key="6">
    <source>
        <dbReference type="SAM" id="MobiDB-lite"/>
    </source>
</evidence>
<organism evidence="10 11">
    <name type="scientific">Monosiga brevicollis</name>
    <name type="common">Choanoflagellate</name>
    <dbReference type="NCBI Taxonomy" id="81824"/>
    <lineage>
        <taxon>Eukaryota</taxon>
        <taxon>Choanoflagellata</taxon>
        <taxon>Craspedida</taxon>
        <taxon>Salpingoecidae</taxon>
        <taxon>Monosiga</taxon>
    </lineage>
</organism>
<dbReference type="PROSITE" id="PS00108">
    <property type="entry name" value="PROTEIN_KINASE_ST"/>
    <property type="match status" value="1"/>
</dbReference>
<feature type="compositionally biased region" description="Polar residues" evidence="6">
    <location>
        <begin position="698"/>
        <end position="707"/>
    </location>
</feature>
<dbReference type="RefSeq" id="XP_001749476.1">
    <property type="nucleotide sequence ID" value="XM_001749424.1"/>
</dbReference>
<evidence type="ECO:0000256" key="2">
    <source>
        <dbReference type="ARBA" id="ARBA00022679"/>
    </source>
</evidence>
<evidence type="ECO:0000256" key="1">
    <source>
        <dbReference type="ARBA" id="ARBA00022527"/>
    </source>
</evidence>
<dbReference type="Gene3D" id="1.10.510.10">
    <property type="entry name" value="Transferase(Phosphotransferase) domain 1"/>
    <property type="match status" value="2"/>
</dbReference>
<evidence type="ECO:0000256" key="5">
    <source>
        <dbReference type="ARBA" id="ARBA00022840"/>
    </source>
</evidence>
<dbReference type="eggNOG" id="KOG0192">
    <property type="taxonomic scope" value="Eukaryota"/>
</dbReference>
<dbReference type="InterPro" id="IPR008271">
    <property type="entry name" value="Ser/Thr_kinase_AS"/>
</dbReference>
<feature type="compositionally biased region" description="Low complexity" evidence="6">
    <location>
        <begin position="741"/>
        <end position="789"/>
    </location>
</feature>
<dbReference type="PROSITE" id="PS50011">
    <property type="entry name" value="PROTEIN_KINASE_DOM"/>
    <property type="match status" value="1"/>
</dbReference>
<dbReference type="SMART" id="SM00220">
    <property type="entry name" value="S_TKc"/>
    <property type="match status" value="1"/>
</dbReference>
<dbReference type="Pfam" id="PF00069">
    <property type="entry name" value="Pkinase"/>
    <property type="match status" value="1"/>
</dbReference>
<name>A9V9Q1_MONBE</name>
<feature type="region of interest" description="Disordered" evidence="6">
    <location>
        <begin position="1"/>
        <end position="134"/>
    </location>
</feature>
<dbReference type="Pfam" id="PF07647">
    <property type="entry name" value="SAM_2"/>
    <property type="match status" value="1"/>
</dbReference>
<dbReference type="InterPro" id="IPR013761">
    <property type="entry name" value="SAM/pointed_sf"/>
</dbReference>
<keyword evidence="4" id="KW-0418">Kinase</keyword>
<feature type="domain" description="Protein kinase" evidence="8">
    <location>
        <begin position="81"/>
        <end position="470"/>
    </location>
</feature>
<proteinExistence type="predicted"/>
<keyword evidence="3" id="KW-0547">Nucleotide-binding</keyword>
<feature type="compositionally biased region" description="Low complexity" evidence="6">
    <location>
        <begin position="721"/>
        <end position="732"/>
    </location>
</feature>
<dbReference type="PANTHER" id="PTHR44329">
    <property type="entry name" value="SERINE/THREONINE-PROTEIN KINASE TNNI3K-RELATED"/>
    <property type="match status" value="1"/>
</dbReference>
<feature type="transmembrane region" description="Helical" evidence="7">
    <location>
        <begin position="177"/>
        <end position="196"/>
    </location>
</feature>
<dbReference type="STRING" id="81824.A9V9Q1"/>